<protein>
    <submittedName>
        <fullName evidence="2">Uncharacterized protein</fullName>
    </submittedName>
</protein>
<dbReference type="Proteomes" id="UP000193920">
    <property type="component" value="Unassembled WGS sequence"/>
</dbReference>
<evidence type="ECO:0000313" key="3">
    <source>
        <dbReference type="Proteomes" id="UP000193920"/>
    </source>
</evidence>
<sequence>MVNSGPTGTMNSMVDINNCITANIIYIELGGVRFMIDLAILRLFPESILITMFPTGIPLVNIKQQYKSLARLQQFFLKLIKLNVQSLDNYPFTIEDFTDENEVFINPNLSPMEEVYLLYINFEPNLFEYLYKYFSIKFTKMQYLKFREQYEEGEANNVDMEDIQQIKNLFYITVSQQIILVLREEIEFFVIPSVNINSSENSVEQTNSIVQLYNKDLCNLEFMHQLKNICSQFLVDRKNILVKLDHINEFEDITKAHIYLEELSKQNQEEKSSVVSRFIGNSSKKQKRNYPILNTLNILTNIQGNSTWGYRARETNKTKINSIVMLLVNLPFNTINQNCEYGLEDVEEENESQYEQQIPQKRIPPSSNQQPQQQQPQPQPQPQQPQQQQLQPEPQPQIPSSETYNNKNNNTNDTIRSVTDTNQTQHNTETSQEIINQSIPKKNEKENQKIKNKKEEKEEKEDKENENENESENITDDGDAQEDYSDIVIPPRPTPPHMDRNNRSFIVFNDMGDTSFNSSDNSRILHHSNSSNNIRTNNGYNDNSELFESHTDIGDTSSNVFKSCNDMLSSNNSLQYNDSQAIIYQSCIDVDGSKLDTDSLESMENLETKLDIDNIDNIENKLEEIHMKCSDENSVILHNSIREIVRSSSKDEENLKIISYIQDEVSDIPHNESVNLNATTVSFSNTTSTSDILVSSPLAQSDNEIIPIVVPSNDKAPVSPSSTVATFDDINEGNNEHEINQQNPPNYIYYGNNDTEQSEGNITDSSYTNTDDMTNEIVVPDLSNMVTQVEPEPNYNADAMNNTLSILQPCRNFWWESIALHLELPKNKYQITDSIKLDYSDINISNISMEDIKEQEYNIDDTEASLSFIDLKLWLRRQWTVEFCAV</sequence>
<dbReference type="AlphaFoldDB" id="A0A1Y2B9E6"/>
<dbReference type="STRING" id="1754190.A0A1Y2B9E6"/>
<reference evidence="2 3" key="1">
    <citation type="submission" date="2016-08" db="EMBL/GenBank/DDBJ databases">
        <title>A Parts List for Fungal Cellulosomes Revealed by Comparative Genomics.</title>
        <authorList>
            <consortium name="DOE Joint Genome Institute"/>
            <person name="Haitjema C.H."/>
            <person name="Gilmore S.P."/>
            <person name="Henske J.K."/>
            <person name="Solomon K.V."/>
            <person name="De Groot R."/>
            <person name="Kuo A."/>
            <person name="Mondo S.J."/>
            <person name="Salamov A.A."/>
            <person name="Labutti K."/>
            <person name="Zhao Z."/>
            <person name="Chiniquy J."/>
            <person name="Barry K."/>
            <person name="Brewer H.M."/>
            <person name="Purvine S.O."/>
            <person name="Wright A.T."/>
            <person name="Boxma B."/>
            <person name="Van Alen T."/>
            <person name="Hackstein J.H."/>
            <person name="Baker S.E."/>
            <person name="Grigoriev I.V."/>
            <person name="O'Malley M.A."/>
        </authorList>
    </citation>
    <scope>NUCLEOTIDE SEQUENCE [LARGE SCALE GENOMIC DNA]</scope>
    <source>
        <strain evidence="2 3">G1</strain>
    </source>
</reference>
<dbReference type="OrthoDB" id="9451547at2759"/>
<evidence type="ECO:0000313" key="2">
    <source>
        <dbReference type="EMBL" id="ORY31468.1"/>
    </source>
</evidence>
<name>A0A1Y2B9E6_9FUNG</name>
<organism evidence="2 3">
    <name type="scientific">Neocallimastix californiae</name>
    <dbReference type="NCBI Taxonomy" id="1754190"/>
    <lineage>
        <taxon>Eukaryota</taxon>
        <taxon>Fungi</taxon>
        <taxon>Fungi incertae sedis</taxon>
        <taxon>Chytridiomycota</taxon>
        <taxon>Chytridiomycota incertae sedis</taxon>
        <taxon>Neocallimastigomycetes</taxon>
        <taxon>Neocallimastigales</taxon>
        <taxon>Neocallimastigaceae</taxon>
        <taxon>Neocallimastix</taxon>
    </lineage>
</organism>
<accession>A0A1Y2B9E6</accession>
<feature type="region of interest" description="Disordered" evidence="1">
    <location>
        <begin position="346"/>
        <end position="502"/>
    </location>
</feature>
<feature type="compositionally biased region" description="Polar residues" evidence="1">
    <location>
        <begin position="413"/>
        <end position="440"/>
    </location>
</feature>
<feature type="compositionally biased region" description="Acidic residues" evidence="1">
    <location>
        <begin position="464"/>
        <end position="485"/>
    </location>
</feature>
<keyword evidence="3" id="KW-1185">Reference proteome</keyword>
<comment type="caution">
    <text evidence="2">The sequence shown here is derived from an EMBL/GenBank/DDBJ whole genome shotgun (WGS) entry which is preliminary data.</text>
</comment>
<dbReference type="EMBL" id="MCOG01000169">
    <property type="protein sequence ID" value="ORY31468.1"/>
    <property type="molecule type" value="Genomic_DNA"/>
</dbReference>
<feature type="compositionally biased region" description="Basic and acidic residues" evidence="1">
    <location>
        <begin position="441"/>
        <end position="463"/>
    </location>
</feature>
<proteinExistence type="predicted"/>
<evidence type="ECO:0000256" key="1">
    <source>
        <dbReference type="SAM" id="MobiDB-lite"/>
    </source>
</evidence>
<gene>
    <name evidence="2" type="ORF">LY90DRAFT_705310</name>
</gene>